<dbReference type="PANTHER" id="PTHR33180:SF31">
    <property type="entry name" value="POLYPROTEIN PROTEIN"/>
    <property type="match status" value="1"/>
</dbReference>
<proteinExistence type="predicted"/>
<evidence type="ECO:0000256" key="1">
    <source>
        <dbReference type="SAM" id="MobiDB-lite"/>
    </source>
</evidence>
<reference evidence="2" key="2">
    <citation type="submission" date="2006-08" db="EMBL/GenBank/DDBJ databases">
        <authorList>
            <person name="Childs K."/>
        </authorList>
    </citation>
    <scope>NUCLEOTIDE SEQUENCE</scope>
</reference>
<feature type="compositionally biased region" description="Pro residues" evidence="1">
    <location>
        <begin position="231"/>
        <end position="244"/>
    </location>
</feature>
<organism evidence="2">
    <name type="scientific">Solanum demissum</name>
    <name type="common">Wild potato</name>
    <dbReference type="NCBI Taxonomy" id="50514"/>
    <lineage>
        <taxon>Eukaryota</taxon>
        <taxon>Viridiplantae</taxon>
        <taxon>Streptophyta</taxon>
        <taxon>Embryophyta</taxon>
        <taxon>Tracheophyta</taxon>
        <taxon>Spermatophyta</taxon>
        <taxon>Magnoliopsida</taxon>
        <taxon>eudicotyledons</taxon>
        <taxon>Gunneridae</taxon>
        <taxon>Pentapetalae</taxon>
        <taxon>asterids</taxon>
        <taxon>lamiids</taxon>
        <taxon>Solanales</taxon>
        <taxon>Solanaceae</taxon>
        <taxon>Solanoideae</taxon>
        <taxon>Solaneae</taxon>
        <taxon>Solanum</taxon>
    </lineage>
</organism>
<dbReference type="AlphaFoldDB" id="Q0KIP6"/>
<protein>
    <submittedName>
        <fullName evidence="2">Uncharacterized protein</fullName>
    </submittedName>
</protein>
<name>Q0KIP6_SOLDE</name>
<evidence type="ECO:0000313" key="2">
    <source>
        <dbReference type="EMBL" id="ABI34337.1"/>
    </source>
</evidence>
<feature type="region of interest" description="Disordered" evidence="1">
    <location>
        <begin position="203"/>
        <end position="244"/>
    </location>
</feature>
<reference evidence="2" key="1">
    <citation type="submission" date="2004-05" db="EMBL/GenBank/DDBJ databases">
        <authorList>
            <person name="Buell R."/>
            <person name="Liu J."/>
            <person name="Childs K."/>
            <person name="Zaborsky J."/>
            <person name="Tallon L."/>
            <person name="Wirtz U."/>
            <person name="Wei F."/>
            <person name="Kuang H."/>
            <person name="Zhang P."/>
            <person name="Marano M."/>
            <person name="Baker B."/>
        </authorList>
    </citation>
    <scope>NUCLEOTIDE SEQUENCE</scope>
</reference>
<dbReference type="PANTHER" id="PTHR33180">
    <property type="entry name" value="PHOTOSYSTEM II CP43 REACTION CENTER PROTEIN"/>
    <property type="match status" value="1"/>
</dbReference>
<feature type="region of interest" description="Disordered" evidence="1">
    <location>
        <begin position="1"/>
        <end position="23"/>
    </location>
</feature>
<gene>
    <name evidence="2" type="ORF">SDM1_41t00022</name>
</gene>
<feature type="compositionally biased region" description="Polar residues" evidence="1">
    <location>
        <begin position="13"/>
        <end position="22"/>
    </location>
</feature>
<feature type="compositionally biased region" description="Basic and acidic residues" evidence="1">
    <location>
        <begin position="217"/>
        <end position="230"/>
    </location>
</feature>
<sequence length="385" mass="42589">MAPLLGSEEEMSINGSNGSQVGHQEDIGKLNDVNDPNVNNPISLGSVGAIRLPPIEGDSIQGFKRLEDELINETWLRFKKLQYFYRSLESVNKGVADQLVPGGIMQQPCEVEFELLDGMTKINRSVNDVGVGGANPEEAQFEAFYNEEMNCLANQGGETRGGEIVTENGVIIMLLRRKERVIRTGATGLIREMGLKTGMARINLNDSGMPPQKRARRADLHSKARHDPSRIPKPTPPVLDSVPPPVQTLVPAPPLQEFDTAYSDLVPQGKKKSNALSPVESVMVQWRKVGCNNKYMNSVFERATDFVREYQGMIITKTLDELKGWLAPLISDTTPSWIKDGAPIEKKDNESILSHSKEAFLGSIIARKWLNLGLITEQEMAIKAK</sequence>
<dbReference type="EMBL" id="AC149290">
    <property type="protein sequence ID" value="ABI34337.1"/>
    <property type="molecule type" value="Genomic_DNA"/>
</dbReference>
<accession>Q0KIP6</accession>